<dbReference type="OrthoDB" id="9774290at2"/>
<reference evidence="6" key="1">
    <citation type="journal article" date="2013" name="Genome Announc.">
        <title>Complete Chromosome Sequence of Carnobacterium maltaromaticum LMA 28.</title>
        <authorList>
            <person name="Cailliez-Grimal C."/>
            <person name="Chaillou S."/>
            <person name="Anba-Mondoloni J."/>
            <person name="Loux V."/>
            <person name="Afzal M.I."/>
            <person name="Rahman A."/>
            <person name="Kergourlay G."/>
            <person name="Champomier-Verges M.C."/>
            <person name="Zagorec M."/>
            <person name="Dalgaard P."/>
            <person name="Leisner J.J."/>
            <person name="Prevost H."/>
            <person name="Revol-Junelles A.M."/>
            <person name="Borges F."/>
        </authorList>
    </citation>
    <scope>NUCLEOTIDE SEQUENCE</scope>
    <source>
        <strain evidence="6">LMA28</strain>
    </source>
</reference>
<dbReference type="NCBIfam" id="TIGR00045">
    <property type="entry name" value="glycerate kinase"/>
    <property type="match status" value="1"/>
</dbReference>
<keyword evidence="2 4" id="KW-0808">Transferase</keyword>
<keyword evidence="3 4" id="KW-0418">Kinase</keyword>
<evidence type="ECO:0000256" key="2">
    <source>
        <dbReference type="ARBA" id="ARBA00022679"/>
    </source>
</evidence>
<dbReference type="Gene3D" id="3.40.50.10350">
    <property type="entry name" value="Glycerate kinase, domain 1"/>
    <property type="match status" value="1"/>
</dbReference>
<protein>
    <submittedName>
        <fullName evidence="5">Glycerate kinase family protein</fullName>
        <ecNumber evidence="5">2.7.1.31</ecNumber>
    </submittedName>
</protein>
<dbReference type="PANTHER" id="PTHR21599">
    <property type="entry name" value="GLYCERATE KINASE"/>
    <property type="match status" value="1"/>
</dbReference>
<dbReference type="PIRSF" id="PIRSF006078">
    <property type="entry name" value="GlxK"/>
    <property type="match status" value="1"/>
</dbReference>
<keyword evidence="6" id="KW-1185">Reference proteome</keyword>
<dbReference type="InterPro" id="IPR018197">
    <property type="entry name" value="Glycerate_kinase_RE-like"/>
</dbReference>
<evidence type="ECO:0000313" key="5">
    <source>
        <dbReference type="EMBL" id="CCO11939.2"/>
    </source>
</evidence>
<dbReference type="Proteomes" id="UP000000212">
    <property type="component" value="Chromosome"/>
</dbReference>
<dbReference type="eggNOG" id="COG1929">
    <property type="taxonomic scope" value="Bacteria"/>
</dbReference>
<proteinExistence type="inferred from homology"/>
<evidence type="ECO:0000256" key="3">
    <source>
        <dbReference type="ARBA" id="ARBA00022777"/>
    </source>
</evidence>
<dbReference type="Pfam" id="PF02595">
    <property type="entry name" value="Gly_kinase"/>
    <property type="match status" value="1"/>
</dbReference>
<dbReference type="KEGG" id="cml:BN424_2500"/>
<sequence>MKVVIAIDSMKGSLTSSEANQIVATVFKAAGYEVEQVAIADGGEGTVEAYLTNQEGEWIEVETLDPLGEICKSFYGWYPGKKEAVIEVAASSGLGLIQNRKHNHPSQTSSFGTGQLILSAMDKGAKSIVIGLGGSGTIDGGIGILKALGVEFFDENGLELAGIGNDLAKIKRIDRNKMDQRLKTIEITVASDVSNPLTGSEGAVAIFGEQKGLRSSELASYDQAMANFLKIATGNSISSLGDGAAGGMGFALRHFLNAKVIPGFTLIAAENELAAKIKIADLVITGEGQIDQQSLYGKVPVAIAKLAKKNNIPVIAFVGSIKGDMTEAYQAGISEIIPIVQSVSTLENALKNASENLEKSVKQTVKLLHLFN</sequence>
<evidence type="ECO:0000256" key="1">
    <source>
        <dbReference type="ARBA" id="ARBA00006284"/>
    </source>
</evidence>
<dbReference type="STRING" id="1234679.BN424_2500"/>
<dbReference type="InterPro" id="IPR004381">
    <property type="entry name" value="Glycerate_kinase"/>
</dbReference>
<dbReference type="EMBL" id="HE999757">
    <property type="protein sequence ID" value="CCO11939.2"/>
    <property type="molecule type" value="Genomic_DNA"/>
</dbReference>
<dbReference type="SUPFAM" id="SSF110738">
    <property type="entry name" value="Glycerate kinase I"/>
    <property type="match status" value="1"/>
</dbReference>
<dbReference type="InterPro" id="IPR018193">
    <property type="entry name" value="Glyc_kinase_flavodox-like_fold"/>
</dbReference>
<dbReference type="HOGENOM" id="CLU_028255_0_0_9"/>
<gene>
    <name evidence="5" type="primary">glxK</name>
    <name evidence="5" type="ORF">BN424_2500</name>
</gene>
<dbReference type="GO" id="GO:0008887">
    <property type="term" value="F:glycerate kinase activity"/>
    <property type="evidence" value="ECO:0007669"/>
    <property type="project" value="UniProtKB-UniRule"/>
</dbReference>
<name>K8E5K7_CARML</name>
<comment type="similarity">
    <text evidence="1 4">Belongs to the glycerate kinase type-1 family.</text>
</comment>
<evidence type="ECO:0000313" key="6">
    <source>
        <dbReference type="Proteomes" id="UP000000212"/>
    </source>
</evidence>
<dbReference type="AlphaFoldDB" id="K8E5K7"/>
<organism evidence="5 6">
    <name type="scientific">Carnobacterium maltaromaticum LMA28</name>
    <dbReference type="NCBI Taxonomy" id="1234679"/>
    <lineage>
        <taxon>Bacteria</taxon>
        <taxon>Bacillati</taxon>
        <taxon>Bacillota</taxon>
        <taxon>Bacilli</taxon>
        <taxon>Lactobacillales</taxon>
        <taxon>Carnobacteriaceae</taxon>
        <taxon>Carnobacterium</taxon>
    </lineage>
</organism>
<dbReference type="PANTHER" id="PTHR21599:SF0">
    <property type="entry name" value="GLYCERATE KINASE"/>
    <property type="match status" value="1"/>
</dbReference>
<dbReference type="InterPro" id="IPR036129">
    <property type="entry name" value="Glycerate_kinase_sf"/>
</dbReference>
<evidence type="ECO:0000256" key="4">
    <source>
        <dbReference type="PIRNR" id="PIRNR006078"/>
    </source>
</evidence>
<dbReference type="Gene3D" id="3.90.1510.10">
    <property type="entry name" value="Glycerate kinase, domain 2"/>
    <property type="match status" value="1"/>
</dbReference>
<dbReference type="EC" id="2.7.1.31" evidence="5"/>
<dbReference type="GO" id="GO:0031388">
    <property type="term" value="P:organic acid phosphorylation"/>
    <property type="evidence" value="ECO:0007669"/>
    <property type="project" value="UniProtKB-UniRule"/>
</dbReference>
<accession>K8E5K7</accession>